<organism evidence="2">
    <name type="scientific">freshwater metagenome</name>
    <dbReference type="NCBI Taxonomy" id="449393"/>
    <lineage>
        <taxon>unclassified sequences</taxon>
        <taxon>metagenomes</taxon>
        <taxon>ecological metagenomes</taxon>
    </lineage>
</organism>
<protein>
    <submittedName>
        <fullName evidence="2">Unannotated protein</fullName>
    </submittedName>
</protein>
<gene>
    <name evidence="2" type="ORF">UFOPK4032_00026</name>
</gene>
<name>A0A6J7NC91_9ZZZZ</name>
<dbReference type="AlphaFoldDB" id="A0A6J7NC91"/>
<feature type="transmembrane region" description="Helical" evidence="1">
    <location>
        <begin position="12"/>
        <end position="32"/>
    </location>
</feature>
<keyword evidence="1" id="KW-1133">Transmembrane helix</keyword>
<evidence type="ECO:0000313" key="2">
    <source>
        <dbReference type="EMBL" id="CAB4988462.1"/>
    </source>
</evidence>
<dbReference type="EMBL" id="CAFBOW010000003">
    <property type="protein sequence ID" value="CAB4988462.1"/>
    <property type="molecule type" value="Genomic_DNA"/>
</dbReference>
<evidence type="ECO:0000256" key="1">
    <source>
        <dbReference type="SAM" id="Phobius"/>
    </source>
</evidence>
<keyword evidence="1" id="KW-0472">Membrane</keyword>
<accession>A0A6J7NC91</accession>
<reference evidence="2" key="1">
    <citation type="submission" date="2020-05" db="EMBL/GenBank/DDBJ databases">
        <authorList>
            <person name="Chiriac C."/>
            <person name="Salcher M."/>
            <person name="Ghai R."/>
            <person name="Kavagutti S V."/>
        </authorList>
    </citation>
    <scope>NUCLEOTIDE SEQUENCE</scope>
</reference>
<proteinExistence type="predicted"/>
<sequence>MKRPYKIPGGWWGAIGVCITPTLLTLWLLQSTFVSEPLAFWLGAGLAGGAAISYFLLAKYVKKDQPDAELDVSGIDFGKAR</sequence>
<keyword evidence="1" id="KW-0812">Transmembrane</keyword>
<feature type="transmembrane region" description="Helical" evidence="1">
    <location>
        <begin position="38"/>
        <end position="57"/>
    </location>
</feature>